<dbReference type="Pfam" id="PF03881">
    <property type="entry name" value="Fructosamin_kin"/>
    <property type="match status" value="1"/>
</dbReference>
<gene>
    <name evidence="3" type="ORF">METUNv1_03836</name>
</gene>
<dbReference type="Gene3D" id="3.90.1200.10">
    <property type="match status" value="1"/>
</dbReference>
<sequence>MSPLAREIAATLGLQLTGEAALPPGRTRSALKLDTGAGALFIKTVPAEHADRLAAEADGLALLRDSGSFRVPALAGTGVSGEVAWLALEWLALKPVSGDDDGRAFGQALAALHAVRGEHYGLGRDNWLGDSPQENGWSASWPLFYAQKRLQPALERLIAGGERGELIRTLRALVERVPALFLDYRPVPSLLHGDLWHGNAGIADGRPAVFDPAVHYGDREADYAMTELFGGFPVSMYAAYQKAAPLDAGAPARRGLYRLHHLLNHFLLFGEAYRRETERTAARLLSELR</sequence>
<dbReference type="GO" id="GO:0016301">
    <property type="term" value="F:kinase activity"/>
    <property type="evidence" value="ECO:0007669"/>
    <property type="project" value="UniProtKB-UniRule"/>
</dbReference>
<evidence type="ECO:0000256" key="2">
    <source>
        <dbReference type="PIRNR" id="PIRNR006221"/>
    </source>
</evidence>
<dbReference type="STRING" id="1000565.METUNv1_03836"/>
<comment type="caution">
    <text evidence="3">The sequence shown here is derived from an EMBL/GenBank/DDBJ whole genome shotgun (WGS) entry which is preliminary data.</text>
</comment>
<dbReference type="eggNOG" id="COG3001">
    <property type="taxonomic scope" value="Bacteria"/>
</dbReference>
<name>F5RHN8_METUF</name>
<keyword evidence="4" id="KW-1185">Reference proteome</keyword>
<dbReference type="InterPro" id="IPR016477">
    <property type="entry name" value="Fructo-/Ketosamine-3-kinase"/>
</dbReference>
<keyword evidence="2 3" id="KW-0418">Kinase</keyword>
<dbReference type="SUPFAM" id="SSF56112">
    <property type="entry name" value="Protein kinase-like (PK-like)"/>
    <property type="match status" value="1"/>
</dbReference>
<protein>
    <submittedName>
        <fullName evidence="3">Fructosamine kinase</fullName>
    </submittedName>
</protein>
<dbReference type="RefSeq" id="WP_008064499.1">
    <property type="nucleotide sequence ID" value="NZ_AFHG01000059.1"/>
</dbReference>
<comment type="similarity">
    <text evidence="1 2">Belongs to the fructosamine kinase family.</text>
</comment>
<keyword evidence="2" id="KW-0808">Transferase</keyword>
<evidence type="ECO:0000313" key="3">
    <source>
        <dbReference type="EMBL" id="EGK69870.1"/>
    </source>
</evidence>
<dbReference type="AlphaFoldDB" id="F5RHN8"/>
<evidence type="ECO:0000313" key="4">
    <source>
        <dbReference type="Proteomes" id="UP000005019"/>
    </source>
</evidence>
<dbReference type="PANTHER" id="PTHR12149:SF8">
    <property type="entry name" value="PROTEIN-RIBULOSAMINE 3-KINASE"/>
    <property type="match status" value="1"/>
</dbReference>
<organism evidence="3 4">
    <name type="scientific">Methyloversatilis universalis (strain ATCC BAA-1314 / DSM 25237 / JCM 13912 / CCUG 52030 / FAM5)</name>
    <dbReference type="NCBI Taxonomy" id="1000565"/>
    <lineage>
        <taxon>Bacteria</taxon>
        <taxon>Pseudomonadati</taxon>
        <taxon>Pseudomonadota</taxon>
        <taxon>Betaproteobacteria</taxon>
        <taxon>Nitrosomonadales</taxon>
        <taxon>Sterolibacteriaceae</taxon>
        <taxon>Methyloversatilis</taxon>
    </lineage>
</organism>
<proteinExistence type="inferred from homology"/>
<dbReference type="PIRSF" id="PIRSF006221">
    <property type="entry name" value="Ketosamine-3-kinase"/>
    <property type="match status" value="1"/>
</dbReference>
<evidence type="ECO:0000256" key="1">
    <source>
        <dbReference type="ARBA" id="ARBA00009460"/>
    </source>
</evidence>
<accession>F5RHN8</accession>
<dbReference type="InterPro" id="IPR011009">
    <property type="entry name" value="Kinase-like_dom_sf"/>
</dbReference>
<dbReference type="EMBL" id="AFHG01000059">
    <property type="protein sequence ID" value="EGK69870.1"/>
    <property type="molecule type" value="Genomic_DNA"/>
</dbReference>
<dbReference type="PANTHER" id="PTHR12149">
    <property type="entry name" value="FRUCTOSAMINE 3 KINASE-RELATED PROTEIN"/>
    <property type="match status" value="1"/>
</dbReference>
<dbReference type="Proteomes" id="UP000005019">
    <property type="component" value="Unassembled WGS sequence"/>
</dbReference>
<dbReference type="Gene3D" id="3.30.200.20">
    <property type="entry name" value="Phosphorylase Kinase, domain 1"/>
    <property type="match status" value="1"/>
</dbReference>
<reference evidence="3 4" key="1">
    <citation type="journal article" date="2011" name="J. Bacteriol.">
        <title>Genome sequence of Methyloversatilis universalis FAM5T, a methylotrophic representative of the order Rhodocyclales.</title>
        <authorList>
            <person name="Kittichotirat W."/>
            <person name="Good N.M."/>
            <person name="Hall R."/>
            <person name="Bringel F."/>
            <person name="Lajus A."/>
            <person name="Medigue C."/>
            <person name="Smalley N.E."/>
            <person name="Beck D."/>
            <person name="Bumgarner R."/>
            <person name="Vuilleumier S."/>
            <person name="Kalyuzhnaya M.G."/>
        </authorList>
    </citation>
    <scope>NUCLEOTIDE SEQUENCE [LARGE SCALE GENOMIC DNA]</scope>
    <source>
        <strain evidence="4">ATCC BAA-1314 / JCM 13912 / FAM5</strain>
    </source>
</reference>
<dbReference type="OrthoDB" id="5291879at2"/>